<dbReference type="PROSITE" id="PS51257">
    <property type="entry name" value="PROKAR_LIPOPROTEIN"/>
    <property type="match status" value="1"/>
</dbReference>
<dbReference type="PROSITE" id="PS00284">
    <property type="entry name" value="SERPIN"/>
    <property type="match status" value="1"/>
</dbReference>
<dbReference type="InterPro" id="IPR036186">
    <property type="entry name" value="Serpin_sf"/>
</dbReference>
<evidence type="ECO:0000256" key="4">
    <source>
        <dbReference type="RuleBase" id="RU000411"/>
    </source>
</evidence>
<dbReference type="GeneID" id="106474059"/>
<gene>
    <name evidence="7 8" type="primary">LOC106474059</name>
</gene>
<sequence length="400" mass="44640">MAIQVKPGENLFTSQVAGGCTDFAINLYQAILLESPKQNIFFSPVNIALSLGMTLAGAKNKTAEQIRNALGLSSLAEDEIHHGFRELLLVLKKEEEGNLTLQLENRIFAQTGMNIQSSYSSALEMFYDSDLGSVDFQKDPSGCTSHINSWVEKATKGKISDLITEGLITSLTRMVLTSAIYFKKKWAQEFAKEATHRKLFYISEDETVNVHMMYQKHSFRYGVSEELSCSALELPYENGFVSMVILLPHAIEGLGVLEKSLSINAIKELIKNMVKGNVHVWLPKFRLEEKLSMKKQLTRIGIEDMFQDEKADLSGITGQQDLFVGAVVHKSFVDVSEEGTEAAAATGIVLQKRSLPIREVAEFKADHPFLFLILENKYKSVLFMGAFKNPPVSDQVEGER</sequence>
<dbReference type="InterPro" id="IPR042178">
    <property type="entry name" value="Serpin_sf_1"/>
</dbReference>
<feature type="domain" description="Serpin" evidence="5">
    <location>
        <begin position="25"/>
        <end position="390"/>
    </location>
</feature>
<reference evidence="7 8" key="1">
    <citation type="submission" date="2025-05" db="UniProtKB">
        <authorList>
            <consortium name="RefSeq"/>
        </authorList>
    </citation>
    <scope>IDENTIFICATION</scope>
    <source>
        <tissue evidence="7 8">Muscle</tissue>
    </source>
</reference>
<dbReference type="InterPro" id="IPR023796">
    <property type="entry name" value="Serpin_dom"/>
</dbReference>
<accession>A0ABM1BWU6</accession>
<evidence type="ECO:0000259" key="5">
    <source>
        <dbReference type="SMART" id="SM00093"/>
    </source>
</evidence>
<keyword evidence="2" id="KW-0646">Protease inhibitor</keyword>
<dbReference type="PANTHER" id="PTHR11461:SF211">
    <property type="entry name" value="GH10112P-RELATED"/>
    <property type="match status" value="1"/>
</dbReference>
<dbReference type="SUPFAM" id="SSF56574">
    <property type="entry name" value="Serpins"/>
    <property type="match status" value="1"/>
</dbReference>
<dbReference type="Pfam" id="PF00079">
    <property type="entry name" value="Serpin"/>
    <property type="match status" value="1"/>
</dbReference>
<evidence type="ECO:0000313" key="6">
    <source>
        <dbReference type="Proteomes" id="UP000694941"/>
    </source>
</evidence>
<evidence type="ECO:0000256" key="3">
    <source>
        <dbReference type="ARBA" id="ARBA00022900"/>
    </source>
</evidence>
<proteinExistence type="inferred from homology"/>
<protein>
    <submittedName>
        <fullName evidence="7 8">Leukocyte elastase inhibitor-like</fullName>
    </submittedName>
</protein>
<evidence type="ECO:0000256" key="1">
    <source>
        <dbReference type="ARBA" id="ARBA00009500"/>
    </source>
</evidence>
<dbReference type="InterPro" id="IPR023795">
    <property type="entry name" value="Serpin_CS"/>
</dbReference>
<dbReference type="PANTHER" id="PTHR11461">
    <property type="entry name" value="SERINE PROTEASE INHIBITOR, SERPIN"/>
    <property type="match status" value="1"/>
</dbReference>
<evidence type="ECO:0000256" key="2">
    <source>
        <dbReference type="ARBA" id="ARBA00022690"/>
    </source>
</evidence>
<dbReference type="SMART" id="SM00093">
    <property type="entry name" value="SERPIN"/>
    <property type="match status" value="1"/>
</dbReference>
<dbReference type="InterPro" id="IPR000215">
    <property type="entry name" value="Serpin_fam"/>
</dbReference>
<name>A0ABM1BWU6_LIMPO</name>
<dbReference type="Gene3D" id="2.30.39.10">
    <property type="entry name" value="Alpha-1-antitrypsin, domain 1"/>
    <property type="match status" value="1"/>
</dbReference>
<keyword evidence="3" id="KW-0722">Serine protease inhibitor</keyword>
<dbReference type="Proteomes" id="UP000694941">
    <property type="component" value="Unplaced"/>
</dbReference>
<evidence type="ECO:0000313" key="7">
    <source>
        <dbReference type="RefSeq" id="XP_013790199.1"/>
    </source>
</evidence>
<dbReference type="RefSeq" id="XP_013790199.1">
    <property type="nucleotide sequence ID" value="XM_013934745.2"/>
</dbReference>
<keyword evidence="6" id="KW-1185">Reference proteome</keyword>
<dbReference type="InterPro" id="IPR042185">
    <property type="entry name" value="Serpin_sf_2"/>
</dbReference>
<dbReference type="RefSeq" id="XP_022258145.1">
    <property type="nucleotide sequence ID" value="XM_022402437.1"/>
</dbReference>
<dbReference type="CDD" id="cd00172">
    <property type="entry name" value="serpin"/>
    <property type="match status" value="1"/>
</dbReference>
<dbReference type="Gene3D" id="3.30.497.10">
    <property type="entry name" value="Antithrombin, subunit I, domain 2"/>
    <property type="match status" value="1"/>
</dbReference>
<comment type="similarity">
    <text evidence="1 4">Belongs to the serpin family.</text>
</comment>
<evidence type="ECO:0000313" key="8">
    <source>
        <dbReference type="RefSeq" id="XP_022258145.1"/>
    </source>
</evidence>
<organism evidence="6 7">
    <name type="scientific">Limulus polyphemus</name>
    <name type="common">Atlantic horseshoe crab</name>
    <dbReference type="NCBI Taxonomy" id="6850"/>
    <lineage>
        <taxon>Eukaryota</taxon>
        <taxon>Metazoa</taxon>
        <taxon>Ecdysozoa</taxon>
        <taxon>Arthropoda</taxon>
        <taxon>Chelicerata</taxon>
        <taxon>Merostomata</taxon>
        <taxon>Xiphosura</taxon>
        <taxon>Limulidae</taxon>
        <taxon>Limulus</taxon>
    </lineage>
</organism>